<feature type="transmembrane region" description="Helical" evidence="2">
    <location>
        <begin position="57"/>
        <end position="75"/>
    </location>
</feature>
<sequence>MLRDTLISKAPTLRETISDPIYCLALGFGSGLVKKAPGTAGSFLALIFYFPLSLLPLWMYIVNLIVSFLLGIYVCGAASARLKIKDASVIVWDEFLGLWIALLFVPSGWYFIVLTFLLFRFFDILKPWPIGYLDRKLEGGIGIMLDDVAAGLFALITLQLFVNGIASLGPS</sequence>
<dbReference type="Pfam" id="PF04608">
    <property type="entry name" value="PgpA"/>
    <property type="match status" value="1"/>
</dbReference>
<dbReference type="InterPro" id="IPR026037">
    <property type="entry name" value="PgpA"/>
</dbReference>
<dbReference type="Proteomes" id="UP000316199">
    <property type="component" value="Unassembled WGS sequence"/>
</dbReference>
<comment type="catalytic activity">
    <reaction evidence="1">
        <text>a 1,2-diacyl-sn-glycero-3-phospho-(1'-sn-glycero-3'-phosphate) + H2O = a 1,2-diacyl-sn-glycero-3-phospho-(1'-sn-glycerol) + phosphate</text>
        <dbReference type="Rhea" id="RHEA:33751"/>
        <dbReference type="ChEBI" id="CHEBI:15377"/>
        <dbReference type="ChEBI" id="CHEBI:43474"/>
        <dbReference type="ChEBI" id="CHEBI:60110"/>
        <dbReference type="ChEBI" id="CHEBI:64716"/>
        <dbReference type="EC" id="3.1.3.27"/>
    </reaction>
</comment>
<comment type="pathway">
    <text evidence="1">Phospholipid metabolism; phosphatidylglycerol biosynthesis; phosphatidylglycerol from CDP-diacylglycerol: step 2/2.</text>
</comment>
<dbReference type="SUPFAM" id="SSF101307">
    <property type="entry name" value="YutG-like"/>
    <property type="match status" value="1"/>
</dbReference>
<keyword evidence="1" id="KW-0442">Lipid degradation</keyword>
<comment type="cofactor">
    <cofactor evidence="1">
        <name>Mg(2+)</name>
        <dbReference type="ChEBI" id="CHEBI:18420"/>
    </cofactor>
</comment>
<feature type="transmembrane region" description="Helical" evidence="2">
    <location>
        <begin position="21"/>
        <end position="51"/>
    </location>
</feature>
<organism evidence="4 5">
    <name type="scientific">OM182 bacterium</name>
    <dbReference type="NCBI Taxonomy" id="2510334"/>
    <lineage>
        <taxon>Bacteria</taxon>
        <taxon>Pseudomonadati</taxon>
        <taxon>Pseudomonadota</taxon>
        <taxon>Gammaproteobacteria</taxon>
        <taxon>OMG group</taxon>
        <taxon>OM182 clade</taxon>
    </lineage>
</organism>
<reference evidence="4 5" key="1">
    <citation type="submission" date="2019-02" db="EMBL/GenBank/DDBJ databases">
        <title>Prokaryotic population dynamics and viral predation in marine succession experiment using metagenomics: the confinement effect.</title>
        <authorList>
            <person name="Haro-Moreno J.M."/>
            <person name="Rodriguez-Valera F."/>
            <person name="Lopez-Perez M."/>
        </authorList>
    </citation>
    <scope>NUCLEOTIDE SEQUENCE [LARGE SCALE GENOMIC DNA]</scope>
    <source>
        <strain evidence="4">MED-G157</strain>
    </source>
</reference>
<keyword evidence="1" id="KW-0595">Phospholipid degradation</keyword>
<feature type="transmembrane region" description="Helical" evidence="2">
    <location>
        <begin position="96"/>
        <end position="119"/>
    </location>
</feature>
<keyword evidence="1" id="KW-0378">Hydrolase</keyword>
<dbReference type="EC" id="3.1.3.27" evidence="1"/>
<proteinExistence type="predicted"/>
<evidence type="ECO:0000259" key="3">
    <source>
        <dbReference type="Pfam" id="PF04608"/>
    </source>
</evidence>
<evidence type="ECO:0000256" key="1">
    <source>
        <dbReference type="PIRNR" id="PIRNR006162"/>
    </source>
</evidence>
<dbReference type="UniPathway" id="UPA00084">
    <property type="reaction ID" value="UER00504"/>
</dbReference>
<comment type="caution">
    <text evidence="4">The sequence shown here is derived from an EMBL/GenBank/DDBJ whole genome shotgun (WGS) entry which is preliminary data.</text>
</comment>
<dbReference type="GO" id="GO:0005886">
    <property type="term" value="C:plasma membrane"/>
    <property type="evidence" value="ECO:0007669"/>
    <property type="project" value="UniProtKB-SubCell"/>
</dbReference>
<protein>
    <recommendedName>
        <fullName evidence="1">Phosphatidylglycerophosphatase A</fullName>
        <ecNumber evidence="1">3.1.3.27</ecNumber>
    </recommendedName>
    <alternativeName>
        <fullName evidence="1">Phosphatidylglycerolphosphate phosphatase A</fullName>
    </alternativeName>
</protein>
<keyword evidence="1" id="KW-1208">Phospholipid metabolism</keyword>
<dbReference type="AlphaFoldDB" id="A0A520S2U7"/>
<dbReference type="PANTHER" id="PTHR36305">
    <property type="entry name" value="PHOSPHATIDYLGLYCEROPHOSPHATASE A"/>
    <property type="match status" value="1"/>
</dbReference>
<keyword evidence="1 2" id="KW-0472">Membrane</keyword>
<dbReference type="GO" id="GO:0046872">
    <property type="term" value="F:metal ion binding"/>
    <property type="evidence" value="ECO:0007669"/>
    <property type="project" value="UniProtKB-KW"/>
</dbReference>
<evidence type="ECO:0000313" key="5">
    <source>
        <dbReference type="Proteomes" id="UP000316199"/>
    </source>
</evidence>
<dbReference type="GO" id="GO:0008962">
    <property type="term" value="F:phosphatidylglycerophosphatase activity"/>
    <property type="evidence" value="ECO:0007669"/>
    <property type="project" value="UniProtKB-EC"/>
</dbReference>
<dbReference type="PIRSF" id="PIRSF006162">
    <property type="entry name" value="PgpA"/>
    <property type="match status" value="1"/>
</dbReference>
<gene>
    <name evidence="4" type="ORF">EVA68_03480</name>
</gene>
<keyword evidence="1" id="KW-1003">Cell membrane</keyword>
<name>A0A520S2U7_9GAMM</name>
<keyword evidence="2" id="KW-1133">Transmembrane helix</keyword>
<keyword evidence="1" id="KW-0460">Magnesium</keyword>
<comment type="subcellular location">
    <subcellularLocation>
        <location evidence="1">Cell inner membrane</location>
        <topology evidence="1">Multi-pass membrane protein</topology>
    </subcellularLocation>
</comment>
<keyword evidence="1 2" id="KW-0812">Transmembrane</keyword>
<dbReference type="InterPro" id="IPR036681">
    <property type="entry name" value="PgpA-like_sf"/>
</dbReference>
<dbReference type="GO" id="GO:0009395">
    <property type="term" value="P:phospholipid catabolic process"/>
    <property type="evidence" value="ECO:0007669"/>
    <property type="project" value="UniProtKB-KW"/>
</dbReference>
<feature type="domain" description="YutG/PgpA" evidence="3">
    <location>
        <begin position="24"/>
        <end position="161"/>
    </location>
</feature>
<dbReference type="EMBL" id="SHAG01000008">
    <property type="protein sequence ID" value="RZO76761.1"/>
    <property type="molecule type" value="Genomic_DNA"/>
</dbReference>
<evidence type="ECO:0000256" key="2">
    <source>
        <dbReference type="SAM" id="Phobius"/>
    </source>
</evidence>
<comment type="function">
    <text evidence="1">Lipid phosphatase which dephosphorylates phosphatidylglycerophosphate (PGP) to phosphatidylglycerol (PG).</text>
</comment>
<feature type="transmembrane region" description="Helical" evidence="2">
    <location>
        <begin position="139"/>
        <end position="162"/>
    </location>
</feature>
<evidence type="ECO:0000313" key="4">
    <source>
        <dbReference type="EMBL" id="RZO76761.1"/>
    </source>
</evidence>
<dbReference type="GO" id="GO:0006655">
    <property type="term" value="P:phosphatidylglycerol biosynthetic process"/>
    <property type="evidence" value="ECO:0007669"/>
    <property type="project" value="UniProtKB-UniPathway"/>
</dbReference>
<dbReference type="PANTHER" id="PTHR36305:SF1">
    <property type="entry name" value="PHOSPHATIDYLGLYCEROPHOSPHATASE A"/>
    <property type="match status" value="1"/>
</dbReference>
<accession>A0A520S2U7</accession>
<keyword evidence="1" id="KW-0479">Metal-binding</keyword>
<dbReference type="InterPro" id="IPR007686">
    <property type="entry name" value="YutG/PgpA"/>
</dbReference>
<keyword evidence="1" id="KW-0997">Cell inner membrane</keyword>
<keyword evidence="1" id="KW-0443">Lipid metabolism</keyword>
<dbReference type="CDD" id="cd06971">
    <property type="entry name" value="PgpA"/>
    <property type="match status" value="1"/>
</dbReference>